<dbReference type="InterPro" id="IPR039421">
    <property type="entry name" value="Type_1_exporter"/>
</dbReference>
<evidence type="ECO:0000259" key="11">
    <source>
        <dbReference type="PROSITE" id="PS50893"/>
    </source>
</evidence>
<evidence type="ECO:0000256" key="5">
    <source>
        <dbReference type="ARBA" id="ARBA00022741"/>
    </source>
</evidence>
<dbReference type="EMBL" id="JACHJW010000001">
    <property type="protein sequence ID" value="MBB4960488.1"/>
    <property type="molecule type" value="Genomic_DNA"/>
</dbReference>
<dbReference type="PANTHER" id="PTHR43394:SF1">
    <property type="entry name" value="ATP-BINDING CASSETTE SUB-FAMILY B MEMBER 10, MITOCHONDRIAL"/>
    <property type="match status" value="1"/>
</dbReference>
<evidence type="ECO:0000256" key="4">
    <source>
        <dbReference type="ARBA" id="ARBA00022692"/>
    </source>
</evidence>
<evidence type="ECO:0000256" key="3">
    <source>
        <dbReference type="ARBA" id="ARBA00022475"/>
    </source>
</evidence>
<dbReference type="GO" id="GO:0005886">
    <property type="term" value="C:plasma membrane"/>
    <property type="evidence" value="ECO:0007669"/>
    <property type="project" value="UniProtKB-SubCell"/>
</dbReference>
<feature type="transmembrane region" description="Helical" evidence="10">
    <location>
        <begin position="147"/>
        <end position="177"/>
    </location>
</feature>
<dbReference type="GO" id="GO:0016887">
    <property type="term" value="F:ATP hydrolysis activity"/>
    <property type="evidence" value="ECO:0007669"/>
    <property type="project" value="InterPro"/>
</dbReference>
<protein>
    <submittedName>
        <fullName evidence="13">ATP-binding cassette subfamily B protein</fullName>
    </submittedName>
</protein>
<evidence type="ECO:0000256" key="10">
    <source>
        <dbReference type="SAM" id="Phobius"/>
    </source>
</evidence>
<dbReference type="RefSeq" id="WP_312882307.1">
    <property type="nucleotide sequence ID" value="NZ_JACHJW010000001.1"/>
</dbReference>
<keyword evidence="4 10" id="KW-0812">Transmembrane</keyword>
<feature type="region of interest" description="Disordered" evidence="9">
    <location>
        <begin position="584"/>
        <end position="639"/>
    </location>
</feature>
<dbReference type="InterPro" id="IPR017871">
    <property type="entry name" value="ABC_transporter-like_CS"/>
</dbReference>
<evidence type="ECO:0000256" key="7">
    <source>
        <dbReference type="ARBA" id="ARBA00022989"/>
    </source>
</evidence>
<keyword evidence="5" id="KW-0547">Nucleotide-binding</keyword>
<evidence type="ECO:0000259" key="12">
    <source>
        <dbReference type="PROSITE" id="PS50929"/>
    </source>
</evidence>
<dbReference type="SMART" id="SM00382">
    <property type="entry name" value="AAA"/>
    <property type="match status" value="1"/>
</dbReference>
<keyword evidence="7 10" id="KW-1133">Transmembrane helix</keyword>
<dbReference type="CDD" id="cd18551">
    <property type="entry name" value="ABC_6TM_LmrA_like"/>
    <property type="match status" value="1"/>
</dbReference>
<dbReference type="PROSITE" id="PS50929">
    <property type="entry name" value="ABC_TM1F"/>
    <property type="match status" value="1"/>
</dbReference>
<evidence type="ECO:0000256" key="1">
    <source>
        <dbReference type="ARBA" id="ARBA00004651"/>
    </source>
</evidence>
<feature type="transmembrane region" description="Helical" evidence="10">
    <location>
        <begin position="65"/>
        <end position="84"/>
    </location>
</feature>
<proteinExistence type="predicted"/>
<gene>
    <name evidence="13" type="ORF">FHR38_004221</name>
</gene>
<reference evidence="13 14" key="1">
    <citation type="submission" date="2020-08" db="EMBL/GenBank/DDBJ databases">
        <title>Sequencing the genomes of 1000 actinobacteria strains.</title>
        <authorList>
            <person name="Klenk H.-P."/>
        </authorList>
    </citation>
    <scope>NUCLEOTIDE SEQUENCE [LARGE SCALE GENOMIC DNA]</scope>
    <source>
        <strain evidence="13 14">DSM 45886</strain>
    </source>
</reference>
<evidence type="ECO:0000256" key="2">
    <source>
        <dbReference type="ARBA" id="ARBA00022448"/>
    </source>
</evidence>
<keyword evidence="8 10" id="KW-0472">Membrane</keyword>
<evidence type="ECO:0000313" key="13">
    <source>
        <dbReference type="EMBL" id="MBB4960488.1"/>
    </source>
</evidence>
<dbReference type="PANTHER" id="PTHR43394">
    <property type="entry name" value="ATP-DEPENDENT PERMEASE MDL1, MITOCHONDRIAL"/>
    <property type="match status" value="1"/>
</dbReference>
<feature type="domain" description="ABC transmembrane type-1" evidence="12">
    <location>
        <begin position="28"/>
        <end position="306"/>
    </location>
</feature>
<feature type="transmembrane region" description="Helical" evidence="10">
    <location>
        <begin position="247"/>
        <end position="268"/>
    </location>
</feature>
<dbReference type="SUPFAM" id="SSF52540">
    <property type="entry name" value="P-loop containing nucleoside triphosphate hydrolases"/>
    <property type="match status" value="1"/>
</dbReference>
<sequence length="639" mass="68556">MNDPKSDASLPRLRLLLSFVTPHWRVLLLGLVLGLFANAIGLATPMVTKWVLDTLGAAASMTQPIAVLLALVVVGAAVSLWQWVLLGTLAERVVLDARTSVIRRYLAAKIGELLKRPSGELVTRVTSDTALLHQASGSIVGLINSTLALLGTLVLMGVLDLVLLGSTLVAVIVVAIIMATLMPSIAKAQEAAQESVGRLGGSLEGALRAIRTVKASRAEVRQGERIIADARDSAAHSVRAARRTASVWTIAWTGIQLSIIAILGIGAWRAQLGLLELSSLIAFLLYAFQLMGPISELTQNVTALQAGIAAASRIREIEAIAVEPRVAAAPAGPSTADQTGYDDSPVLVFRAVTARYAPDTAPAVRGIDLTIPRRGHTAIVGPSGAGKTTLFSLVLRFLEPTEGELLLDGRPYATYSHSEVRAKLAYVEQETPVVPGTIRDNLLFTHPDATDDELRAVLKAVRLDEKIDSLDEGLDTSLSSSAVSGGQRQRIALARAILRTPEVLLLDEATAQVDGLTEAALHDCIRDRAAVGAVVTIAHRLSTVLDADSIAVMEDGRIRAQGTHSELLATDDLYRQLVEALRIADSREHGQQSDDRRRGEQPDDRRRGEQPDDRRRGEQPDDRRRGEQPDGDLELAGRR</sequence>
<evidence type="ECO:0000313" key="14">
    <source>
        <dbReference type="Proteomes" id="UP000578819"/>
    </source>
</evidence>
<dbReference type="GO" id="GO:0005524">
    <property type="term" value="F:ATP binding"/>
    <property type="evidence" value="ECO:0007669"/>
    <property type="project" value="UniProtKB-KW"/>
</dbReference>
<keyword evidence="3" id="KW-1003">Cell membrane</keyword>
<dbReference type="InterPro" id="IPR036640">
    <property type="entry name" value="ABC1_TM_sf"/>
</dbReference>
<dbReference type="SUPFAM" id="SSF90123">
    <property type="entry name" value="ABC transporter transmembrane region"/>
    <property type="match status" value="1"/>
</dbReference>
<dbReference type="PROSITE" id="PS50893">
    <property type="entry name" value="ABC_TRANSPORTER_2"/>
    <property type="match status" value="1"/>
</dbReference>
<feature type="domain" description="ABC transporter" evidence="11">
    <location>
        <begin position="349"/>
        <end position="580"/>
    </location>
</feature>
<dbReference type="Pfam" id="PF00664">
    <property type="entry name" value="ABC_membrane"/>
    <property type="match status" value="1"/>
</dbReference>
<evidence type="ECO:0000256" key="8">
    <source>
        <dbReference type="ARBA" id="ARBA00023136"/>
    </source>
</evidence>
<dbReference type="InterPro" id="IPR011527">
    <property type="entry name" value="ABC1_TM_dom"/>
</dbReference>
<dbReference type="Gene3D" id="1.20.1560.10">
    <property type="entry name" value="ABC transporter type 1, transmembrane domain"/>
    <property type="match status" value="1"/>
</dbReference>
<dbReference type="AlphaFoldDB" id="A0A7W7STB7"/>
<accession>A0A7W7STB7</accession>
<keyword evidence="6 13" id="KW-0067">ATP-binding</keyword>
<comment type="caution">
    <text evidence="13">The sequence shown here is derived from an EMBL/GenBank/DDBJ whole genome shotgun (WGS) entry which is preliminary data.</text>
</comment>
<feature type="compositionally biased region" description="Basic and acidic residues" evidence="9">
    <location>
        <begin position="584"/>
        <end position="628"/>
    </location>
</feature>
<dbReference type="InterPro" id="IPR003439">
    <property type="entry name" value="ABC_transporter-like_ATP-bd"/>
</dbReference>
<comment type="subcellular location">
    <subcellularLocation>
        <location evidence="1">Cell membrane</location>
        <topology evidence="1">Multi-pass membrane protein</topology>
    </subcellularLocation>
</comment>
<dbReference type="FunFam" id="3.40.50.300:FF:000854">
    <property type="entry name" value="Multidrug ABC transporter ATP-binding protein"/>
    <property type="match status" value="1"/>
</dbReference>
<dbReference type="Pfam" id="PF00005">
    <property type="entry name" value="ABC_tran"/>
    <property type="match status" value="1"/>
</dbReference>
<evidence type="ECO:0000256" key="6">
    <source>
        <dbReference type="ARBA" id="ARBA00022840"/>
    </source>
</evidence>
<dbReference type="GO" id="GO:0015421">
    <property type="term" value="F:ABC-type oligopeptide transporter activity"/>
    <property type="evidence" value="ECO:0007669"/>
    <property type="project" value="TreeGrafter"/>
</dbReference>
<name>A0A7W7STB7_9ACTN</name>
<dbReference type="PROSITE" id="PS00211">
    <property type="entry name" value="ABC_TRANSPORTER_1"/>
    <property type="match status" value="1"/>
</dbReference>
<dbReference type="InterPro" id="IPR027417">
    <property type="entry name" value="P-loop_NTPase"/>
</dbReference>
<dbReference type="Proteomes" id="UP000578819">
    <property type="component" value="Unassembled WGS sequence"/>
</dbReference>
<dbReference type="Gene3D" id="3.40.50.300">
    <property type="entry name" value="P-loop containing nucleotide triphosphate hydrolases"/>
    <property type="match status" value="1"/>
</dbReference>
<keyword evidence="2" id="KW-0813">Transport</keyword>
<keyword evidence="14" id="KW-1185">Reference proteome</keyword>
<organism evidence="13 14">
    <name type="scientific">Micromonospora polyrhachis</name>
    <dbReference type="NCBI Taxonomy" id="1282883"/>
    <lineage>
        <taxon>Bacteria</taxon>
        <taxon>Bacillati</taxon>
        <taxon>Actinomycetota</taxon>
        <taxon>Actinomycetes</taxon>
        <taxon>Micromonosporales</taxon>
        <taxon>Micromonosporaceae</taxon>
        <taxon>Micromonospora</taxon>
    </lineage>
</organism>
<feature type="transmembrane region" description="Helical" evidence="10">
    <location>
        <begin position="24"/>
        <end position="44"/>
    </location>
</feature>
<dbReference type="InterPro" id="IPR003593">
    <property type="entry name" value="AAA+_ATPase"/>
</dbReference>
<evidence type="ECO:0000256" key="9">
    <source>
        <dbReference type="SAM" id="MobiDB-lite"/>
    </source>
</evidence>